<name>A0ABW2I190_9ACTN</name>
<proteinExistence type="predicted"/>
<gene>
    <name evidence="2" type="ORF">ACFQS1_30090</name>
</gene>
<dbReference type="Proteomes" id="UP001596548">
    <property type="component" value="Unassembled WGS sequence"/>
</dbReference>
<dbReference type="EMBL" id="JBHTBJ010000030">
    <property type="protein sequence ID" value="MFC7278255.1"/>
    <property type="molecule type" value="Genomic_DNA"/>
</dbReference>
<sequence>MLARVDDACHHDGPRRRNGGVINGFIEAALSFPAVLFTPLLIIVVAFWVVVIAGGADPEADAAGELLSFAGLGGVPVSVPLSLLVVFAWFGSLAGAVFLPAWIALAAALVVAWLLTRAAIVLIGRFRPPGPESRADFLGRTCVIRTGRVTRTFGQAEVRAPDGSSAIVQVRQAGTDELHAGTEALLYDFDPEGEFFWVVPTDIATKES</sequence>
<protein>
    <recommendedName>
        <fullName evidence="4">DUF1449 family protein</fullName>
    </recommendedName>
</protein>
<keyword evidence="1" id="KW-1133">Transmembrane helix</keyword>
<comment type="caution">
    <text evidence="2">The sequence shown here is derived from an EMBL/GenBank/DDBJ whole genome shotgun (WGS) entry which is preliminary data.</text>
</comment>
<keyword evidence="3" id="KW-1185">Reference proteome</keyword>
<dbReference type="RefSeq" id="WP_378974912.1">
    <property type="nucleotide sequence ID" value="NZ_JBHTBJ010000030.1"/>
</dbReference>
<evidence type="ECO:0000256" key="1">
    <source>
        <dbReference type="SAM" id="Phobius"/>
    </source>
</evidence>
<organism evidence="2 3">
    <name type="scientific">Paractinoplanes rhizophilus</name>
    <dbReference type="NCBI Taxonomy" id="1416877"/>
    <lineage>
        <taxon>Bacteria</taxon>
        <taxon>Bacillati</taxon>
        <taxon>Actinomycetota</taxon>
        <taxon>Actinomycetes</taxon>
        <taxon>Micromonosporales</taxon>
        <taxon>Micromonosporaceae</taxon>
        <taxon>Paractinoplanes</taxon>
    </lineage>
</organism>
<keyword evidence="1" id="KW-0812">Transmembrane</keyword>
<feature type="transmembrane region" description="Helical" evidence="1">
    <location>
        <begin position="66"/>
        <end position="90"/>
    </location>
</feature>
<accession>A0ABW2I190</accession>
<reference evidence="3" key="1">
    <citation type="journal article" date="2019" name="Int. J. Syst. Evol. Microbiol.">
        <title>The Global Catalogue of Microorganisms (GCM) 10K type strain sequencing project: providing services to taxonomists for standard genome sequencing and annotation.</title>
        <authorList>
            <consortium name="The Broad Institute Genomics Platform"/>
            <consortium name="The Broad Institute Genome Sequencing Center for Infectious Disease"/>
            <person name="Wu L."/>
            <person name="Ma J."/>
        </authorList>
    </citation>
    <scope>NUCLEOTIDE SEQUENCE [LARGE SCALE GENOMIC DNA]</scope>
    <source>
        <strain evidence="3">XZYJT-10</strain>
    </source>
</reference>
<feature type="transmembrane region" description="Helical" evidence="1">
    <location>
        <begin position="102"/>
        <end position="124"/>
    </location>
</feature>
<evidence type="ECO:0008006" key="4">
    <source>
        <dbReference type="Google" id="ProtNLM"/>
    </source>
</evidence>
<evidence type="ECO:0000313" key="3">
    <source>
        <dbReference type="Proteomes" id="UP001596548"/>
    </source>
</evidence>
<keyword evidence="1" id="KW-0472">Membrane</keyword>
<evidence type="ECO:0000313" key="2">
    <source>
        <dbReference type="EMBL" id="MFC7278255.1"/>
    </source>
</evidence>
<feature type="transmembrane region" description="Helical" evidence="1">
    <location>
        <begin position="34"/>
        <end position="54"/>
    </location>
</feature>